<dbReference type="InterPro" id="IPR002508">
    <property type="entry name" value="MurNAc-LAA_cat"/>
</dbReference>
<name>A0A951QEM2_9CYAN</name>
<comment type="caution">
    <text evidence="2">The sequence shown here is derived from an EMBL/GenBank/DDBJ whole genome shotgun (WGS) entry which is preliminary data.</text>
</comment>
<evidence type="ECO:0000313" key="2">
    <source>
        <dbReference type="EMBL" id="MBW4660390.1"/>
    </source>
</evidence>
<dbReference type="EMBL" id="JAHHHD010000020">
    <property type="protein sequence ID" value="MBW4660390.1"/>
    <property type="molecule type" value="Genomic_DNA"/>
</dbReference>
<dbReference type="SMART" id="SM00646">
    <property type="entry name" value="Ami_3"/>
    <property type="match status" value="1"/>
</dbReference>
<dbReference type="InterPro" id="IPR011050">
    <property type="entry name" value="Pectin_lyase_fold/virulence"/>
</dbReference>
<dbReference type="Pfam" id="PF01520">
    <property type="entry name" value="Amidase_3"/>
    <property type="match status" value="1"/>
</dbReference>
<evidence type="ECO:0000313" key="3">
    <source>
        <dbReference type="Proteomes" id="UP000757435"/>
    </source>
</evidence>
<dbReference type="SUPFAM" id="SSF53187">
    <property type="entry name" value="Zn-dependent exopeptidases"/>
    <property type="match status" value="1"/>
</dbReference>
<dbReference type="Proteomes" id="UP000757435">
    <property type="component" value="Unassembled WGS sequence"/>
</dbReference>
<dbReference type="AlphaFoldDB" id="A0A951QEM2"/>
<dbReference type="InterPro" id="IPR011459">
    <property type="entry name" value="DUF1565"/>
</dbReference>
<evidence type="ECO:0000259" key="1">
    <source>
        <dbReference type="SMART" id="SM00646"/>
    </source>
</evidence>
<dbReference type="GO" id="GO:0008745">
    <property type="term" value="F:N-acetylmuramoyl-L-alanine amidase activity"/>
    <property type="evidence" value="ECO:0007669"/>
    <property type="project" value="InterPro"/>
</dbReference>
<dbReference type="SUPFAM" id="SSF51126">
    <property type="entry name" value="Pectin lyase-like"/>
    <property type="match status" value="1"/>
</dbReference>
<dbReference type="Pfam" id="PF07602">
    <property type="entry name" value="DUF1565"/>
    <property type="match status" value="1"/>
</dbReference>
<feature type="domain" description="MurNAc-LAA" evidence="1">
    <location>
        <begin position="564"/>
        <end position="684"/>
    </location>
</feature>
<dbReference type="Gene3D" id="2.160.20.10">
    <property type="entry name" value="Single-stranded right-handed beta-helix, Pectin lyase-like"/>
    <property type="match status" value="1"/>
</dbReference>
<dbReference type="Gene3D" id="3.40.630.40">
    <property type="entry name" value="Zn-dependent exopeptidases"/>
    <property type="match status" value="1"/>
</dbReference>
<reference evidence="2" key="2">
    <citation type="journal article" date="2022" name="Microbiol. Resour. Announc.">
        <title>Metagenome Sequencing to Explore Phylogenomics of Terrestrial Cyanobacteria.</title>
        <authorList>
            <person name="Ward R.D."/>
            <person name="Stajich J.E."/>
            <person name="Johansen J.R."/>
            <person name="Huntemann M."/>
            <person name="Clum A."/>
            <person name="Foster B."/>
            <person name="Foster B."/>
            <person name="Roux S."/>
            <person name="Palaniappan K."/>
            <person name="Varghese N."/>
            <person name="Mukherjee S."/>
            <person name="Reddy T.B.K."/>
            <person name="Daum C."/>
            <person name="Copeland A."/>
            <person name="Chen I.A."/>
            <person name="Ivanova N.N."/>
            <person name="Kyrpides N.C."/>
            <person name="Shapiro N."/>
            <person name="Eloe-Fadrosh E.A."/>
            <person name="Pietrasiak N."/>
        </authorList>
    </citation>
    <scope>NUCLEOTIDE SEQUENCE</scope>
    <source>
        <strain evidence="2">UHER 2000/2452</strain>
    </source>
</reference>
<protein>
    <submittedName>
        <fullName evidence="2">DUF1565 domain-containing protein</fullName>
    </submittedName>
</protein>
<organism evidence="2 3">
    <name type="scientific">Drouetiella hepatica Uher 2000/2452</name>
    <dbReference type="NCBI Taxonomy" id="904376"/>
    <lineage>
        <taxon>Bacteria</taxon>
        <taxon>Bacillati</taxon>
        <taxon>Cyanobacteriota</taxon>
        <taxon>Cyanophyceae</taxon>
        <taxon>Oculatellales</taxon>
        <taxon>Oculatellaceae</taxon>
        <taxon>Drouetiella</taxon>
    </lineage>
</organism>
<dbReference type="GO" id="GO:0009253">
    <property type="term" value="P:peptidoglycan catabolic process"/>
    <property type="evidence" value="ECO:0007669"/>
    <property type="project" value="InterPro"/>
</dbReference>
<dbReference type="CDD" id="cd02696">
    <property type="entry name" value="MurNAc-LAA"/>
    <property type="match status" value="1"/>
</dbReference>
<dbReference type="SMART" id="SM00710">
    <property type="entry name" value="PbH1"/>
    <property type="match status" value="6"/>
</dbReference>
<dbReference type="InterPro" id="IPR006626">
    <property type="entry name" value="PbH1"/>
</dbReference>
<dbReference type="InterPro" id="IPR012334">
    <property type="entry name" value="Pectin_lyas_fold"/>
</dbReference>
<accession>A0A951QEM2</accession>
<sequence length="694" mass="74102">MVEEQVEVVYVDPVKGDDRATGKLTEPLKTLTAALRQTVSTIRLSPGTYSIEGGEVFPLTIAAGVSIIGDPANRGRDITLVGGGKFNSPTFAQQSVTLLMEGDAQLRGVTITNSSAKGTGIWIESAESQPELEQIEPDQIESNQIEPNQIEPNQIRSEPTIASCTLRQCGREGIFVTGTAKPAIANCLFQGNLAGLAFVRSAKGEVRRCVVVDNGFGMVVSDRAAPLIVDSQFAENRSGLRLSGTSSPVLRRNAIEYNIREGLVVFGSAQPDLGNAEDGAENRFRQNGNCDLQNQTAIALISVGNWLNPARVTGAVAFPALQKLTRPGRRSLPTPPKAHPNWAKPFIQAIAPIIPDLTEDGFQPSAKVSSAAYEDLICTALDLQIDSNSLPEACLNPVLRPEAMTRLEAIVLLAKVLDLPPGNPSVLPYRDRAQIPSQRIAAVAAATQNRLVVLPQIDRLNPLAPITQAEAIAMIYQAGVMQGKFEAIVSPQIVSIPDVKPSLSAEQIPEETKAPVVVLQAHVPPAELQSSLRSSLQSSSPAAEIVLAIAQETLSLLQFQGIEAFLGRSDAADLSVSLQMAIADPAAIETAIGAVKAEDINGIAVSHPANSLESARLAQLIHKTILRHIDTRSHGVQTEEKSLPIAIPTISITVGFMTGTEDAINLNDAEYRRCMARAIAEGILHYVQFALLPK</sequence>
<reference evidence="2" key="1">
    <citation type="submission" date="2021-05" db="EMBL/GenBank/DDBJ databases">
        <authorList>
            <person name="Pietrasiak N."/>
            <person name="Ward R."/>
            <person name="Stajich J.E."/>
            <person name="Kurbessoian T."/>
        </authorList>
    </citation>
    <scope>NUCLEOTIDE SEQUENCE</scope>
    <source>
        <strain evidence="2">UHER 2000/2452</strain>
    </source>
</reference>
<proteinExistence type="predicted"/>
<gene>
    <name evidence="2" type="ORF">KME15_17080</name>
</gene>